<keyword evidence="3" id="KW-1185">Reference proteome</keyword>
<evidence type="ECO:0000256" key="1">
    <source>
        <dbReference type="SAM" id="MobiDB-lite"/>
    </source>
</evidence>
<reference evidence="2 3" key="1">
    <citation type="journal article" date="2015" name="Genome Biol. Evol.">
        <title>Phylogenomic analyses indicate that early fungi evolved digesting cell walls of algal ancestors of land plants.</title>
        <authorList>
            <person name="Chang Y."/>
            <person name="Wang S."/>
            <person name="Sekimoto S."/>
            <person name="Aerts A.L."/>
            <person name="Choi C."/>
            <person name="Clum A."/>
            <person name="LaButti K.M."/>
            <person name="Lindquist E.A."/>
            <person name="Yee Ngan C."/>
            <person name="Ohm R.A."/>
            <person name="Salamov A.A."/>
            <person name="Grigoriev I.V."/>
            <person name="Spatafora J.W."/>
            <person name="Berbee M.L."/>
        </authorList>
    </citation>
    <scope>NUCLEOTIDE SEQUENCE [LARGE SCALE GENOMIC DNA]</scope>
    <source>
        <strain evidence="2 3">JEL478</strain>
    </source>
</reference>
<feature type="compositionally biased region" description="Polar residues" evidence="1">
    <location>
        <begin position="66"/>
        <end position="84"/>
    </location>
</feature>
<name>A0A139A8S6_GONPJ</name>
<sequence length="146" mass="16250">MSLRCSLAFEGDLWRSQDSKVAQVHPRVSVKNSRAITEEDAISSTDSSRSRRSTVSTRKEIASPKPSRSIQRSNPSLAALNTNEGKARDLQLGGIEGKNSSSHTSRPIYVDTRSGKLKSRASWARKIAQDVNRVYFVSLFLLHIYT</sequence>
<dbReference type="AlphaFoldDB" id="A0A139A8S6"/>
<evidence type="ECO:0000313" key="2">
    <source>
        <dbReference type="EMBL" id="KXS13190.1"/>
    </source>
</evidence>
<protein>
    <submittedName>
        <fullName evidence="2">Uncharacterized protein</fullName>
    </submittedName>
</protein>
<evidence type="ECO:0000313" key="3">
    <source>
        <dbReference type="Proteomes" id="UP000070544"/>
    </source>
</evidence>
<feature type="region of interest" description="Disordered" evidence="1">
    <location>
        <begin position="30"/>
        <end position="108"/>
    </location>
</feature>
<dbReference type="Proteomes" id="UP000070544">
    <property type="component" value="Unassembled WGS sequence"/>
</dbReference>
<dbReference type="EMBL" id="KQ965781">
    <property type="protein sequence ID" value="KXS13190.1"/>
    <property type="molecule type" value="Genomic_DNA"/>
</dbReference>
<gene>
    <name evidence="2" type="ORF">M427DRAFT_383756</name>
</gene>
<proteinExistence type="predicted"/>
<accession>A0A139A8S6</accession>
<organism evidence="2 3">
    <name type="scientific">Gonapodya prolifera (strain JEL478)</name>
    <name type="common">Monoblepharis prolifera</name>
    <dbReference type="NCBI Taxonomy" id="1344416"/>
    <lineage>
        <taxon>Eukaryota</taxon>
        <taxon>Fungi</taxon>
        <taxon>Fungi incertae sedis</taxon>
        <taxon>Chytridiomycota</taxon>
        <taxon>Chytridiomycota incertae sedis</taxon>
        <taxon>Monoblepharidomycetes</taxon>
        <taxon>Monoblepharidales</taxon>
        <taxon>Gonapodyaceae</taxon>
        <taxon>Gonapodya</taxon>
    </lineage>
</organism>